<dbReference type="CDD" id="cd06163">
    <property type="entry name" value="S2P-M50_PDZ_RseP-like"/>
    <property type="match status" value="1"/>
</dbReference>
<evidence type="ECO:0000259" key="12">
    <source>
        <dbReference type="PROSITE" id="PS50106"/>
    </source>
</evidence>
<evidence type="ECO:0000256" key="11">
    <source>
        <dbReference type="SAM" id="Phobius"/>
    </source>
</evidence>
<evidence type="ECO:0000256" key="2">
    <source>
        <dbReference type="ARBA" id="ARBA00004141"/>
    </source>
</evidence>
<comment type="cofactor">
    <cofactor evidence="1">
        <name>Zn(2+)</name>
        <dbReference type="ChEBI" id="CHEBI:29105"/>
    </cofactor>
</comment>
<evidence type="ECO:0000256" key="9">
    <source>
        <dbReference type="ARBA" id="ARBA00023049"/>
    </source>
</evidence>
<evidence type="ECO:0000313" key="13">
    <source>
        <dbReference type="EMBL" id="QDT07893.1"/>
    </source>
</evidence>
<dbReference type="Pfam" id="PF02163">
    <property type="entry name" value="Peptidase_M50"/>
    <property type="match status" value="1"/>
</dbReference>
<dbReference type="Gene3D" id="2.30.42.10">
    <property type="match status" value="2"/>
</dbReference>
<gene>
    <name evidence="13" type="primary">mmpA</name>
    <name evidence="13" type="ORF">K227x_63220</name>
</gene>
<evidence type="ECO:0000256" key="8">
    <source>
        <dbReference type="ARBA" id="ARBA00022989"/>
    </source>
</evidence>
<feature type="transmembrane region" description="Helical" evidence="11">
    <location>
        <begin position="646"/>
        <end position="668"/>
    </location>
</feature>
<dbReference type="Proteomes" id="UP000318538">
    <property type="component" value="Chromosome"/>
</dbReference>
<dbReference type="GO" id="GO:0004222">
    <property type="term" value="F:metalloendopeptidase activity"/>
    <property type="evidence" value="ECO:0007669"/>
    <property type="project" value="InterPro"/>
</dbReference>
<evidence type="ECO:0000256" key="1">
    <source>
        <dbReference type="ARBA" id="ARBA00001947"/>
    </source>
</evidence>
<keyword evidence="4 13" id="KW-0645">Protease</keyword>
<dbReference type="PROSITE" id="PS50106">
    <property type="entry name" value="PDZ"/>
    <property type="match status" value="1"/>
</dbReference>
<keyword evidence="8 11" id="KW-1133">Transmembrane helix</keyword>
<protein>
    <submittedName>
        <fullName evidence="13">Metalloprotease MmpA</fullName>
        <ecNumber evidence="13">3.4.24.-</ecNumber>
    </submittedName>
</protein>
<keyword evidence="9 13" id="KW-0482">Metalloprotease</keyword>
<dbReference type="EMBL" id="CP036525">
    <property type="protein sequence ID" value="QDT07893.1"/>
    <property type="molecule type" value="Genomic_DNA"/>
</dbReference>
<keyword evidence="5 11" id="KW-0812">Transmembrane</keyword>
<dbReference type="GO" id="GO:0006508">
    <property type="term" value="P:proteolysis"/>
    <property type="evidence" value="ECO:0007669"/>
    <property type="project" value="UniProtKB-KW"/>
</dbReference>
<comment type="subcellular location">
    <subcellularLocation>
        <location evidence="2">Membrane</location>
        <topology evidence="2">Multi-pass membrane protein</topology>
    </subcellularLocation>
</comment>
<evidence type="ECO:0000256" key="3">
    <source>
        <dbReference type="ARBA" id="ARBA00007931"/>
    </source>
</evidence>
<dbReference type="RefSeq" id="WP_246146373.1">
    <property type="nucleotide sequence ID" value="NZ_CP036525.1"/>
</dbReference>
<dbReference type="InterPro" id="IPR036034">
    <property type="entry name" value="PDZ_sf"/>
</dbReference>
<name>A0A517NLE9_9BACT</name>
<evidence type="ECO:0000256" key="10">
    <source>
        <dbReference type="ARBA" id="ARBA00023136"/>
    </source>
</evidence>
<feature type="domain" description="PDZ" evidence="12">
    <location>
        <begin position="348"/>
        <end position="421"/>
    </location>
</feature>
<dbReference type="SUPFAM" id="SSF50156">
    <property type="entry name" value="PDZ domain-like"/>
    <property type="match status" value="2"/>
</dbReference>
<feature type="transmembrane region" description="Helical" evidence="11">
    <location>
        <begin position="31"/>
        <end position="51"/>
    </location>
</feature>
<keyword evidence="10 11" id="KW-0472">Membrane</keyword>
<dbReference type="InterPro" id="IPR008915">
    <property type="entry name" value="Peptidase_M50"/>
</dbReference>
<dbReference type="GO" id="GO:0016020">
    <property type="term" value="C:membrane"/>
    <property type="evidence" value="ECO:0007669"/>
    <property type="project" value="UniProtKB-SubCell"/>
</dbReference>
<sequence>MMLIDSIAAMLPMIAALPLAATDDPGFIASLLTNIFLWGRVALGIGLVIFVHELGHFVAAKSFGVKCEKFYVGFDVPIKIGPIKFPRTLGKFTYGETEYGIGIIPLGGYVKMLGQDDDPRNLEEENKRISVDSDTADEPVLDPRSFPAKPVWQRMIIISAGVVVNVITGVLFAAIAFGYGVTYSPAVVGGVTPGGPAWQAGIEPGGKVIAVGELKDDQMHFREMKMEILTQGFETPDQPIDVAIQYDDGVRNFKLQPKALPENKDYRMIGVAIPHSVTLNQDTYARPQSVAADVLSDADAGATITAFNGNPIVSDSIVPGTNFFDYLYTHPNEAVELTLKRSDDSEATVSLPPQTAKSAGIRFAIGPIVAMVDGGPAEQAGLKLGDVITAIGDNDQIDAYSLPAMLVGNSDPVALKIRRGDGDDAESTTITITPNRSLQTLSPTANLSNDIGINSLGLAYKPLSTVARITAPAKSDAEDGGLKVGDRLQKIRLVMSDSETPDWLHDELFGPVLKSLREGQEFSPSTPLNAFVDTIQYLPVGTKLEIQATRPPENRVVTATVEIQADEFNLFDRGLQFPPREAVQKATSPGNALALGYREGKRRLKDVLRFLEMLPRGQIGLKQVGGPLAIVGIAKSEAEKGISPQLMFLTMLSMNLAILNFLPIPALDGGHMMFLLYELVAGKRANEQLEFRLTIAGLLSLLALMVVVFANDLFRFLN</sequence>
<keyword evidence="6 13" id="KW-0378">Hydrolase</keyword>
<dbReference type="EC" id="3.4.24.-" evidence="13"/>
<dbReference type="SMART" id="SM00228">
    <property type="entry name" value="PDZ"/>
    <property type="match status" value="2"/>
</dbReference>
<dbReference type="AlphaFoldDB" id="A0A517NLE9"/>
<proteinExistence type="inferred from homology"/>
<dbReference type="PANTHER" id="PTHR42837">
    <property type="entry name" value="REGULATOR OF SIGMA-E PROTEASE RSEP"/>
    <property type="match status" value="1"/>
</dbReference>
<evidence type="ECO:0000256" key="7">
    <source>
        <dbReference type="ARBA" id="ARBA00022833"/>
    </source>
</evidence>
<dbReference type="PANTHER" id="PTHR42837:SF2">
    <property type="entry name" value="MEMBRANE METALLOPROTEASE ARASP2, CHLOROPLASTIC-RELATED"/>
    <property type="match status" value="1"/>
</dbReference>
<comment type="similarity">
    <text evidence="3">Belongs to the peptidase M50B family.</text>
</comment>
<dbReference type="InterPro" id="IPR004387">
    <property type="entry name" value="Pept_M50_Zn"/>
</dbReference>
<organism evidence="13 14">
    <name type="scientific">Rubripirellula lacrimiformis</name>
    <dbReference type="NCBI Taxonomy" id="1930273"/>
    <lineage>
        <taxon>Bacteria</taxon>
        <taxon>Pseudomonadati</taxon>
        <taxon>Planctomycetota</taxon>
        <taxon>Planctomycetia</taxon>
        <taxon>Pirellulales</taxon>
        <taxon>Pirellulaceae</taxon>
        <taxon>Rubripirellula</taxon>
    </lineage>
</organism>
<accession>A0A517NLE9</accession>
<keyword evidence="14" id="KW-1185">Reference proteome</keyword>
<feature type="transmembrane region" description="Helical" evidence="11">
    <location>
        <begin position="155"/>
        <end position="179"/>
    </location>
</feature>
<evidence type="ECO:0000256" key="6">
    <source>
        <dbReference type="ARBA" id="ARBA00022801"/>
    </source>
</evidence>
<evidence type="ECO:0000256" key="4">
    <source>
        <dbReference type="ARBA" id="ARBA00022670"/>
    </source>
</evidence>
<dbReference type="KEGG" id="rlc:K227x_63220"/>
<evidence type="ECO:0000313" key="14">
    <source>
        <dbReference type="Proteomes" id="UP000318538"/>
    </source>
</evidence>
<dbReference type="InterPro" id="IPR001478">
    <property type="entry name" value="PDZ"/>
</dbReference>
<keyword evidence="7" id="KW-0862">Zinc</keyword>
<reference evidence="13 14" key="1">
    <citation type="submission" date="2019-02" db="EMBL/GenBank/DDBJ databases">
        <title>Deep-cultivation of Planctomycetes and their phenomic and genomic characterization uncovers novel biology.</title>
        <authorList>
            <person name="Wiegand S."/>
            <person name="Jogler M."/>
            <person name="Boedeker C."/>
            <person name="Pinto D."/>
            <person name="Vollmers J."/>
            <person name="Rivas-Marin E."/>
            <person name="Kohn T."/>
            <person name="Peeters S.H."/>
            <person name="Heuer A."/>
            <person name="Rast P."/>
            <person name="Oberbeckmann S."/>
            <person name="Bunk B."/>
            <person name="Jeske O."/>
            <person name="Meyerdierks A."/>
            <person name="Storesund J.E."/>
            <person name="Kallscheuer N."/>
            <person name="Luecker S."/>
            <person name="Lage O.M."/>
            <person name="Pohl T."/>
            <person name="Merkel B.J."/>
            <person name="Hornburger P."/>
            <person name="Mueller R.-W."/>
            <person name="Bruemmer F."/>
            <person name="Labrenz M."/>
            <person name="Spormann A.M."/>
            <person name="Op den Camp H."/>
            <person name="Overmann J."/>
            <person name="Amann R."/>
            <person name="Jetten M.S.M."/>
            <person name="Mascher T."/>
            <person name="Medema M.H."/>
            <person name="Devos D.P."/>
            <person name="Kaster A.-K."/>
            <person name="Ovreas L."/>
            <person name="Rohde M."/>
            <person name="Galperin M.Y."/>
            <person name="Jogler C."/>
        </authorList>
    </citation>
    <scope>NUCLEOTIDE SEQUENCE [LARGE SCALE GENOMIC DNA]</scope>
    <source>
        <strain evidence="13 14">K22_7</strain>
    </source>
</reference>
<evidence type="ECO:0000256" key="5">
    <source>
        <dbReference type="ARBA" id="ARBA00022692"/>
    </source>
</evidence>
<feature type="transmembrane region" description="Helical" evidence="11">
    <location>
        <begin position="689"/>
        <end position="710"/>
    </location>
</feature>